<dbReference type="InterPro" id="IPR013324">
    <property type="entry name" value="RNA_pol_sigma_r3/r4-like"/>
</dbReference>
<dbReference type="SUPFAM" id="SSF88659">
    <property type="entry name" value="Sigma3 and sigma4 domains of RNA polymerase sigma factors"/>
    <property type="match status" value="1"/>
</dbReference>
<keyword evidence="1" id="KW-0175">Coiled coil</keyword>
<evidence type="ECO:0000313" key="3">
    <source>
        <dbReference type="Proteomes" id="UP001470288"/>
    </source>
</evidence>
<accession>A0ABV1I1R4</accession>
<sequence length="141" mass="16476">MDKDILKQYIDACEAVKETEEQIRQLRKNRKTVVVDAVKGSMRDFPFAAKSFKVAGIAHSVLENPGQLDREELILEERKAAAAQIKSQVEAWLNTIPVRMQRIIRYRDFEGLTWRQVAMKMGRKATEEGVRKEYQRFFDEN</sequence>
<dbReference type="RefSeq" id="WP_349144090.1">
    <property type="nucleotide sequence ID" value="NZ_JBBMFC010000008.1"/>
</dbReference>
<proteinExistence type="predicted"/>
<dbReference type="Proteomes" id="UP001470288">
    <property type="component" value="Unassembled WGS sequence"/>
</dbReference>
<dbReference type="InterPro" id="IPR036388">
    <property type="entry name" value="WH-like_DNA-bd_sf"/>
</dbReference>
<feature type="coiled-coil region" evidence="1">
    <location>
        <begin position="9"/>
        <end position="36"/>
    </location>
</feature>
<dbReference type="Gene3D" id="1.10.10.10">
    <property type="entry name" value="Winged helix-like DNA-binding domain superfamily/Winged helix DNA-binding domain"/>
    <property type="match status" value="1"/>
</dbReference>
<protein>
    <submittedName>
        <fullName evidence="2">RNA polymerase subunit sigma-70</fullName>
    </submittedName>
</protein>
<dbReference type="EMBL" id="JBBMFC010000008">
    <property type="protein sequence ID" value="MEQ2578365.1"/>
    <property type="molecule type" value="Genomic_DNA"/>
</dbReference>
<gene>
    <name evidence="2" type="ORF">WMO62_05820</name>
</gene>
<evidence type="ECO:0000313" key="2">
    <source>
        <dbReference type="EMBL" id="MEQ2578365.1"/>
    </source>
</evidence>
<reference evidence="2 3" key="1">
    <citation type="submission" date="2024-03" db="EMBL/GenBank/DDBJ databases">
        <title>Human intestinal bacterial collection.</title>
        <authorList>
            <person name="Pauvert C."/>
            <person name="Hitch T.C.A."/>
            <person name="Clavel T."/>
        </authorList>
    </citation>
    <scope>NUCLEOTIDE SEQUENCE [LARGE SCALE GENOMIC DNA]</scope>
    <source>
        <strain evidence="2 3">CLA-AA-H78B</strain>
    </source>
</reference>
<organism evidence="2 3">
    <name type="scientific">Hominiventricola aquisgranensis</name>
    <dbReference type="NCBI Taxonomy" id="3133164"/>
    <lineage>
        <taxon>Bacteria</taxon>
        <taxon>Bacillati</taxon>
        <taxon>Bacillota</taxon>
        <taxon>Clostridia</taxon>
        <taxon>Lachnospirales</taxon>
        <taxon>Lachnospiraceae</taxon>
        <taxon>Hominiventricola</taxon>
    </lineage>
</organism>
<evidence type="ECO:0000256" key="1">
    <source>
        <dbReference type="SAM" id="Coils"/>
    </source>
</evidence>
<keyword evidence="3" id="KW-1185">Reference proteome</keyword>
<comment type="caution">
    <text evidence="2">The sequence shown here is derived from an EMBL/GenBank/DDBJ whole genome shotgun (WGS) entry which is preliminary data.</text>
</comment>
<name>A0ABV1I1R4_9FIRM</name>